<feature type="compositionally biased region" description="Basic residues" evidence="1">
    <location>
        <begin position="1"/>
        <end position="13"/>
    </location>
</feature>
<feature type="compositionally biased region" description="Basic and acidic residues" evidence="1">
    <location>
        <begin position="14"/>
        <end position="28"/>
    </location>
</feature>
<gene>
    <name evidence="2" type="ORF">SSP24_04060</name>
</gene>
<comment type="caution">
    <text evidence="2">The sequence shown here is derived from an EMBL/GenBank/DDBJ whole genome shotgun (WGS) entry which is preliminary data.</text>
</comment>
<feature type="compositionally biased region" description="Basic and acidic residues" evidence="1">
    <location>
        <begin position="56"/>
        <end position="69"/>
    </location>
</feature>
<feature type="region of interest" description="Disordered" evidence="1">
    <location>
        <begin position="1"/>
        <end position="69"/>
    </location>
</feature>
<evidence type="ECO:0000313" key="3">
    <source>
        <dbReference type="Proteomes" id="UP000317881"/>
    </source>
</evidence>
<proteinExistence type="predicted"/>
<dbReference type="AlphaFoldDB" id="A0A4Y3VB24"/>
<evidence type="ECO:0000256" key="1">
    <source>
        <dbReference type="SAM" id="MobiDB-lite"/>
    </source>
</evidence>
<evidence type="ECO:0000313" key="2">
    <source>
        <dbReference type="EMBL" id="GEC02751.1"/>
    </source>
</evidence>
<dbReference type="Proteomes" id="UP000317881">
    <property type="component" value="Unassembled WGS sequence"/>
</dbReference>
<keyword evidence="3" id="KW-1185">Reference proteome</keyword>
<protein>
    <submittedName>
        <fullName evidence="2">Uncharacterized protein</fullName>
    </submittedName>
</protein>
<sequence length="99" mass="10735">MWHRRRPGGHGRGRAREAGGEGADHAAESEQGEDRDEYAALADLVTDSSQHGCQDGAREQEAGEHPPHSELARVDVIAQRLQTGVHHGLDQGVRGRGDR</sequence>
<name>A0A4Y3VB24_9ACTN</name>
<dbReference type="EMBL" id="BJND01000004">
    <property type="protein sequence ID" value="GEC02751.1"/>
    <property type="molecule type" value="Genomic_DNA"/>
</dbReference>
<accession>A0A4Y3VB24</accession>
<reference evidence="2 3" key="1">
    <citation type="submission" date="2019-06" db="EMBL/GenBank/DDBJ databases">
        <title>Whole genome shotgun sequence of Streptomyces spinoverrucosus NBRC 14228.</title>
        <authorList>
            <person name="Hosoyama A."/>
            <person name="Uohara A."/>
            <person name="Ohji S."/>
            <person name="Ichikawa N."/>
        </authorList>
    </citation>
    <scope>NUCLEOTIDE SEQUENCE [LARGE SCALE GENOMIC DNA]</scope>
    <source>
        <strain evidence="2 3">NBRC 14228</strain>
    </source>
</reference>
<organism evidence="2 3">
    <name type="scientific">Streptomyces spinoverrucosus</name>
    <dbReference type="NCBI Taxonomy" id="284043"/>
    <lineage>
        <taxon>Bacteria</taxon>
        <taxon>Bacillati</taxon>
        <taxon>Actinomycetota</taxon>
        <taxon>Actinomycetes</taxon>
        <taxon>Kitasatosporales</taxon>
        <taxon>Streptomycetaceae</taxon>
        <taxon>Streptomyces</taxon>
    </lineage>
</organism>